<sequence>MEDMKKSLQKNGEELEEIRLRETRLEESSRLEISTLQASVDAQKNELDMLEAEVTTRFRAKLMYQFLMKKTTYWTPQKDIDLYIQFMGSMKDLMDEEDLAATADSTSKVDENAPSCAGFIASDVPPDPETEKEAPASVLPAETSEEKEAEKVSDV</sequence>
<proteinExistence type="predicted"/>
<reference evidence="3 4" key="1">
    <citation type="journal article" date="2014" name="Nature">
        <title>The genome of the recently domesticated crop plant sugar beet (Beta vulgaris).</title>
        <authorList>
            <person name="Dohm J.C."/>
            <person name="Minoche A.E."/>
            <person name="Holtgrawe D."/>
            <person name="Capella-Gutierrez S."/>
            <person name="Zakrzewski F."/>
            <person name="Tafer H."/>
            <person name="Rupp O."/>
            <person name="Sorensen T.R."/>
            <person name="Stracke R."/>
            <person name="Reinhardt R."/>
            <person name="Goesmann A."/>
            <person name="Kraft T."/>
            <person name="Schulz B."/>
            <person name="Stadler P.F."/>
            <person name="Schmidt T."/>
            <person name="Gabaldon T."/>
            <person name="Lehrach H."/>
            <person name="Weisshaar B."/>
            <person name="Himmelbauer H."/>
        </authorList>
    </citation>
    <scope>NUCLEOTIDE SEQUENCE [LARGE SCALE GENOMIC DNA]</scope>
    <source>
        <tissue evidence="3">Taproot</tissue>
    </source>
</reference>
<name>A0A0J8DY90_BETVV</name>
<dbReference type="EMBL" id="KQ090431">
    <property type="protein sequence ID" value="KMS95840.1"/>
    <property type="molecule type" value="Genomic_DNA"/>
</dbReference>
<evidence type="ECO:0000313" key="4">
    <source>
        <dbReference type="Proteomes" id="UP000035740"/>
    </source>
</evidence>
<gene>
    <name evidence="3" type="ORF">BVRB_004410</name>
</gene>
<keyword evidence="1" id="KW-0175">Coiled coil</keyword>
<keyword evidence="4" id="KW-1185">Reference proteome</keyword>
<feature type="region of interest" description="Disordered" evidence="2">
    <location>
        <begin position="100"/>
        <end position="155"/>
    </location>
</feature>
<dbReference type="AlphaFoldDB" id="A0A0J8DY90"/>
<dbReference type="Gramene" id="KMS95840">
    <property type="protein sequence ID" value="KMS95840"/>
    <property type="gene ID" value="BVRB_004410"/>
</dbReference>
<organism evidence="3 4">
    <name type="scientific">Beta vulgaris subsp. vulgaris</name>
    <name type="common">Beet</name>
    <dbReference type="NCBI Taxonomy" id="3555"/>
    <lineage>
        <taxon>Eukaryota</taxon>
        <taxon>Viridiplantae</taxon>
        <taxon>Streptophyta</taxon>
        <taxon>Embryophyta</taxon>
        <taxon>Tracheophyta</taxon>
        <taxon>Spermatophyta</taxon>
        <taxon>Magnoliopsida</taxon>
        <taxon>eudicotyledons</taxon>
        <taxon>Gunneridae</taxon>
        <taxon>Pentapetalae</taxon>
        <taxon>Caryophyllales</taxon>
        <taxon>Chenopodiaceae</taxon>
        <taxon>Betoideae</taxon>
        <taxon>Beta</taxon>
    </lineage>
</organism>
<evidence type="ECO:0000256" key="2">
    <source>
        <dbReference type="SAM" id="MobiDB-lite"/>
    </source>
</evidence>
<feature type="compositionally biased region" description="Basic and acidic residues" evidence="2">
    <location>
        <begin position="144"/>
        <end position="155"/>
    </location>
</feature>
<feature type="coiled-coil region" evidence="1">
    <location>
        <begin position="1"/>
        <end position="53"/>
    </location>
</feature>
<evidence type="ECO:0000256" key="1">
    <source>
        <dbReference type="SAM" id="Coils"/>
    </source>
</evidence>
<protein>
    <submittedName>
        <fullName evidence="3">Uncharacterized protein</fullName>
    </submittedName>
</protein>
<accession>A0A0J8DY90</accession>
<dbReference type="Proteomes" id="UP000035740">
    <property type="component" value="Unassembled WGS sequence"/>
</dbReference>
<evidence type="ECO:0000313" key="3">
    <source>
        <dbReference type="EMBL" id="KMS95840.1"/>
    </source>
</evidence>